<dbReference type="AlphaFoldDB" id="A0A0C2RD76"/>
<keyword evidence="2" id="KW-1185">Reference proteome</keyword>
<protein>
    <submittedName>
        <fullName evidence="1">Uncharacterized protein</fullName>
    </submittedName>
</protein>
<dbReference type="PATRIC" id="fig|889306.3.peg.1688"/>
<dbReference type="STRING" id="889306.KP78_16820"/>
<dbReference type="Proteomes" id="UP000031938">
    <property type="component" value="Unassembled WGS sequence"/>
</dbReference>
<dbReference type="EMBL" id="JXRP01000013">
    <property type="protein sequence ID" value="KIL48235.1"/>
    <property type="molecule type" value="Genomic_DNA"/>
</dbReference>
<gene>
    <name evidence="1" type="ORF">KP78_16820</name>
</gene>
<accession>A0A0C2RD76</accession>
<sequence length="40" mass="4725">MEDIDVHGLKLPEESFVNPLSIKLNSYPPWIEEKIRMKVK</sequence>
<organism evidence="1 2">
    <name type="scientific">Jeotgalibacillus soli</name>
    <dbReference type="NCBI Taxonomy" id="889306"/>
    <lineage>
        <taxon>Bacteria</taxon>
        <taxon>Bacillati</taxon>
        <taxon>Bacillota</taxon>
        <taxon>Bacilli</taxon>
        <taxon>Bacillales</taxon>
        <taxon>Caryophanaceae</taxon>
        <taxon>Jeotgalibacillus</taxon>
    </lineage>
</organism>
<evidence type="ECO:0000313" key="1">
    <source>
        <dbReference type="EMBL" id="KIL48235.1"/>
    </source>
</evidence>
<name>A0A0C2RD76_9BACL</name>
<comment type="caution">
    <text evidence="1">The sequence shown here is derived from an EMBL/GenBank/DDBJ whole genome shotgun (WGS) entry which is preliminary data.</text>
</comment>
<evidence type="ECO:0000313" key="2">
    <source>
        <dbReference type="Proteomes" id="UP000031938"/>
    </source>
</evidence>
<reference evidence="1 2" key="1">
    <citation type="submission" date="2015-01" db="EMBL/GenBank/DDBJ databases">
        <title>Genome sequencing of Jeotgalibacillus soli.</title>
        <authorList>
            <person name="Goh K.M."/>
            <person name="Chan K.-G."/>
            <person name="Yaakop A.S."/>
            <person name="Ee R."/>
            <person name="Gan H.M."/>
            <person name="Chan C.S."/>
        </authorList>
    </citation>
    <scope>NUCLEOTIDE SEQUENCE [LARGE SCALE GENOMIC DNA]</scope>
    <source>
        <strain evidence="1 2">P9</strain>
    </source>
</reference>
<proteinExistence type="predicted"/>